<dbReference type="GO" id="GO:0003676">
    <property type="term" value="F:nucleic acid binding"/>
    <property type="evidence" value="ECO:0007669"/>
    <property type="project" value="InterPro"/>
</dbReference>
<feature type="domain" description="G-patch" evidence="3">
    <location>
        <begin position="8"/>
        <end position="37"/>
    </location>
</feature>
<dbReference type="PANTHER" id="PTHR23149">
    <property type="entry name" value="G PATCH DOMAIN CONTAINING PROTEIN"/>
    <property type="match status" value="1"/>
</dbReference>
<proteinExistence type="predicted"/>
<feature type="compositionally biased region" description="Polar residues" evidence="2">
    <location>
        <begin position="178"/>
        <end position="192"/>
    </location>
</feature>
<accession>A0A6M2D864</accession>
<protein>
    <recommendedName>
        <fullName evidence="1">G patch domain-containing protein 4</fullName>
    </recommendedName>
</protein>
<dbReference type="InterPro" id="IPR000467">
    <property type="entry name" value="G_patch_dom"/>
</dbReference>
<evidence type="ECO:0000259" key="3">
    <source>
        <dbReference type="Pfam" id="PF01585"/>
    </source>
</evidence>
<dbReference type="AlphaFoldDB" id="A0A6M2D864"/>
<dbReference type="Pfam" id="PF01585">
    <property type="entry name" value="G-patch"/>
    <property type="match status" value="1"/>
</dbReference>
<reference evidence="4" key="1">
    <citation type="submission" date="2019-09" db="EMBL/GenBank/DDBJ databases">
        <title>Organ-specific transcriptomic study of the physiology of the cattle tick, Rhipicephalus microplus.</title>
        <authorList>
            <person name="Tirloni L."/>
            <person name="Braz G."/>
            <person name="Gandara A.C.P."/>
            <person name="Sabadin G.A."/>
            <person name="da Silva R.M."/>
            <person name="Guizzo M.G."/>
            <person name="Machado J.A."/>
            <person name="Costa E.P."/>
            <person name="Gomes H.F."/>
            <person name="Moraes J."/>
            <person name="Mota M.B.S."/>
            <person name="Mesquita R.D."/>
            <person name="Alvarenga P.H."/>
            <person name="Alves F."/>
            <person name="Seixas A."/>
            <person name="da Fonseca R.N."/>
            <person name="Fogaca A."/>
            <person name="Logullo C."/>
            <person name="Tanaka A."/>
            <person name="Daffre S."/>
            <person name="Termignoni C."/>
            <person name="Vaz I.S.Jr."/>
            <person name="Oliveira P.L."/>
            <person name="Ribeiro J.M."/>
        </authorList>
    </citation>
    <scope>NUCLEOTIDE SEQUENCE</scope>
    <source>
        <strain evidence="4">Porto Alegre</strain>
    </source>
</reference>
<evidence type="ECO:0000256" key="1">
    <source>
        <dbReference type="ARBA" id="ARBA00040365"/>
    </source>
</evidence>
<dbReference type="InterPro" id="IPR050656">
    <property type="entry name" value="PINX1"/>
</dbReference>
<feature type="region of interest" description="Disordered" evidence="2">
    <location>
        <begin position="170"/>
        <end position="216"/>
    </location>
</feature>
<name>A0A6M2D864_RHIMP</name>
<organism evidence="4">
    <name type="scientific">Rhipicephalus microplus</name>
    <name type="common">Cattle tick</name>
    <name type="synonym">Boophilus microplus</name>
    <dbReference type="NCBI Taxonomy" id="6941"/>
    <lineage>
        <taxon>Eukaryota</taxon>
        <taxon>Metazoa</taxon>
        <taxon>Ecdysozoa</taxon>
        <taxon>Arthropoda</taxon>
        <taxon>Chelicerata</taxon>
        <taxon>Arachnida</taxon>
        <taxon>Acari</taxon>
        <taxon>Parasitiformes</taxon>
        <taxon>Ixodida</taxon>
        <taxon>Ixodoidea</taxon>
        <taxon>Ixodidae</taxon>
        <taxon>Rhipicephalinae</taxon>
        <taxon>Rhipicephalus</taxon>
        <taxon>Boophilus</taxon>
    </lineage>
</organism>
<sequence length="216" mass="24126">MTAFFLCPGKGLGKNETGIAKALKPKLKFGTAGVGHKIDLTSQWWSKAFNDAAKSIKVDVSDGTTTITKVAKKEKKRALPKHAYSGFIKAGVQDGFNWLRASPEPAAQEHDRDVEFPENVLDEEIFKACRGLTAHKAARHGHKMSGKLKRVQEQEDGLCATIRAKNEPLRKRLAVQKNRGQVSQPDDTSSDTPVALHQEPDRPRKKSHKRERKKRR</sequence>
<dbReference type="PANTHER" id="PTHR23149:SF9">
    <property type="entry name" value="G PATCH DOMAIN-CONTAINING PROTEIN 4"/>
    <property type="match status" value="1"/>
</dbReference>
<dbReference type="GO" id="GO:0005730">
    <property type="term" value="C:nucleolus"/>
    <property type="evidence" value="ECO:0007669"/>
    <property type="project" value="TreeGrafter"/>
</dbReference>
<dbReference type="OrthoDB" id="10019757at2759"/>
<dbReference type="EMBL" id="GHWJ01009525">
    <property type="protein sequence ID" value="NOV42262.1"/>
    <property type="molecule type" value="Transcribed_RNA"/>
</dbReference>
<evidence type="ECO:0000313" key="4">
    <source>
        <dbReference type="EMBL" id="NOV42262.1"/>
    </source>
</evidence>
<dbReference type="VEuPathDB" id="VectorBase:LOC119172031"/>
<evidence type="ECO:0000256" key="2">
    <source>
        <dbReference type="SAM" id="MobiDB-lite"/>
    </source>
</evidence>
<feature type="compositionally biased region" description="Basic residues" evidence="2">
    <location>
        <begin position="203"/>
        <end position="216"/>
    </location>
</feature>